<evidence type="ECO:0000256" key="1">
    <source>
        <dbReference type="SAM" id="Phobius"/>
    </source>
</evidence>
<keyword evidence="1" id="KW-1133">Transmembrane helix</keyword>
<proteinExistence type="predicted"/>
<evidence type="ECO:0000313" key="2">
    <source>
        <dbReference type="EMBL" id="KAB2934616.1"/>
    </source>
</evidence>
<feature type="transmembrane region" description="Helical" evidence="1">
    <location>
        <begin position="108"/>
        <end position="131"/>
    </location>
</feature>
<dbReference type="Proteomes" id="UP000460298">
    <property type="component" value="Unassembled WGS sequence"/>
</dbReference>
<feature type="transmembrane region" description="Helical" evidence="1">
    <location>
        <begin position="37"/>
        <end position="56"/>
    </location>
</feature>
<evidence type="ECO:0000313" key="3">
    <source>
        <dbReference type="Proteomes" id="UP000460298"/>
    </source>
</evidence>
<protein>
    <submittedName>
        <fullName evidence="2">Uncharacterized protein</fullName>
    </submittedName>
</protein>
<accession>A0A833LZR1</accession>
<dbReference type="EMBL" id="WBUI01000002">
    <property type="protein sequence ID" value="KAB2934616.1"/>
    <property type="molecule type" value="Genomic_DNA"/>
</dbReference>
<sequence length="141" mass="15039">MRITVLQIGGMDFPVQPVLVGAFLTLLSGILPPLQPLSIFGLGMILGSAVAMFWAFKQADQPYRYMEAFAIGTLTAFLGNAVLMLFKISAAVSAGGGQFSSGTMIGGVFYLLSIELAKCMLVGGGTAMIVASVERRRWRQK</sequence>
<dbReference type="AlphaFoldDB" id="A0A833LZR1"/>
<gene>
    <name evidence="2" type="ORF">F9K24_02235</name>
</gene>
<comment type="caution">
    <text evidence="2">The sequence shown here is derived from an EMBL/GenBank/DDBJ whole genome shotgun (WGS) entry which is preliminary data.</text>
</comment>
<feature type="transmembrane region" description="Helical" evidence="1">
    <location>
        <begin position="12"/>
        <end position="31"/>
    </location>
</feature>
<reference evidence="2 3" key="1">
    <citation type="submission" date="2019-10" db="EMBL/GenBank/DDBJ databases">
        <title>Extracellular Electron Transfer in a Candidatus Methanoperedens spp. Enrichment Culture.</title>
        <authorList>
            <person name="Berger S."/>
            <person name="Rangel Shaw D."/>
            <person name="Berben T."/>
            <person name="In 'T Zandt M."/>
            <person name="Frank J."/>
            <person name="Reimann J."/>
            <person name="Jetten M.S.M."/>
            <person name="Welte C.U."/>
        </authorList>
    </citation>
    <scope>NUCLEOTIDE SEQUENCE [LARGE SCALE GENOMIC DNA]</scope>
    <source>
        <strain evidence="2">SB12</strain>
    </source>
</reference>
<keyword evidence="1" id="KW-0812">Transmembrane</keyword>
<feature type="transmembrane region" description="Helical" evidence="1">
    <location>
        <begin position="68"/>
        <end position="88"/>
    </location>
</feature>
<organism evidence="2 3">
    <name type="scientific">Leptonema illini</name>
    <dbReference type="NCBI Taxonomy" id="183"/>
    <lineage>
        <taxon>Bacteria</taxon>
        <taxon>Pseudomonadati</taxon>
        <taxon>Spirochaetota</taxon>
        <taxon>Spirochaetia</taxon>
        <taxon>Leptospirales</taxon>
        <taxon>Leptospiraceae</taxon>
        <taxon>Leptonema</taxon>
    </lineage>
</organism>
<keyword evidence="1" id="KW-0472">Membrane</keyword>
<name>A0A833LZR1_9LEPT</name>